<evidence type="ECO:0000259" key="5">
    <source>
        <dbReference type="Pfam" id="PF15612"/>
    </source>
</evidence>
<organism evidence="6">
    <name type="scientific">Rhizophora mucronata</name>
    <name type="common">Asiatic mangrove</name>
    <dbReference type="NCBI Taxonomy" id="61149"/>
    <lineage>
        <taxon>Eukaryota</taxon>
        <taxon>Viridiplantae</taxon>
        <taxon>Streptophyta</taxon>
        <taxon>Embryophyta</taxon>
        <taxon>Tracheophyta</taxon>
        <taxon>Spermatophyta</taxon>
        <taxon>Magnoliopsida</taxon>
        <taxon>eudicotyledons</taxon>
        <taxon>Gunneridae</taxon>
        <taxon>Pentapetalae</taxon>
        <taxon>rosids</taxon>
        <taxon>fabids</taxon>
        <taxon>Malpighiales</taxon>
        <taxon>Rhizophoraceae</taxon>
        <taxon>Rhizophora</taxon>
    </lineage>
</organism>
<dbReference type="InterPro" id="IPR028938">
    <property type="entry name" value="Rsf1-like"/>
</dbReference>
<dbReference type="AlphaFoldDB" id="A0A2P2LR00"/>
<feature type="compositionally biased region" description="Basic and acidic residues" evidence="3">
    <location>
        <begin position="68"/>
        <end position="80"/>
    </location>
</feature>
<feature type="compositionally biased region" description="Low complexity" evidence="3">
    <location>
        <begin position="55"/>
        <end position="65"/>
    </location>
</feature>
<dbReference type="Pfam" id="PF02791">
    <property type="entry name" value="DDT"/>
    <property type="match status" value="1"/>
</dbReference>
<feature type="compositionally biased region" description="Polar residues" evidence="3">
    <location>
        <begin position="22"/>
        <end position="34"/>
    </location>
</feature>
<evidence type="ECO:0000256" key="1">
    <source>
        <dbReference type="ARBA" id="ARBA00004123"/>
    </source>
</evidence>
<feature type="domain" description="WHIM1" evidence="5">
    <location>
        <begin position="217"/>
        <end position="247"/>
    </location>
</feature>
<dbReference type="InterPro" id="IPR018501">
    <property type="entry name" value="DDT_dom"/>
</dbReference>
<feature type="domain" description="DDT" evidence="4">
    <location>
        <begin position="126"/>
        <end position="171"/>
    </location>
</feature>
<dbReference type="GO" id="GO:0031213">
    <property type="term" value="C:RSF complex"/>
    <property type="evidence" value="ECO:0007669"/>
    <property type="project" value="InterPro"/>
</dbReference>
<evidence type="ECO:0008006" key="7">
    <source>
        <dbReference type="Google" id="ProtNLM"/>
    </source>
</evidence>
<dbReference type="PANTHER" id="PTHR14296">
    <property type="entry name" value="REMODELING AND SPACING FACTOR 1"/>
    <property type="match status" value="1"/>
</dbReference>
<comment type="subcellular location">
    <subcellularLocation>
        <location evidence="1">Nucleus</location>
    </subcellularLocation>
</comment>
<dbReference type="Pfam" id="PF15612">
    <property type="entry name" value="WHIM1"/>
    <property type="match status" value="1"/>
</dbReference>
<evidence type="ECO:0000313" key="6">
    <source>
        <dbReference type="EMBL" id="MBX20401.1"/>
    </source>
</evidence>
<evidence type="ECO:0000259" key="4">
    <source>
        <dbReference type="Pfam" id="PF02791"/>
    </source>
</evidence>
<reference evidence="6" key="1">
    <citation type="submission" date="2018-02" db="EMBL/GenBank/DDBJ databases">
        <title>Rhizophora mucronata_Transcriptome.</title>
        <authorList>
            <person name="Meera S.P."/>
            <person name="Sreeshan A."/>
            <person name="Augustine A."/>
        </authorList>
    </citation>
    <scope>NUCLEOTIDE SEQUENCE</scope>
    <source>
        <tissue evidence="6">Leaf</tissue>
    </source>
</reference>
<evidence type="ECO:0000256" key="2">
    <source>
        <dbReference type="ARBA" id="ARBA00023242"/>
    </source>
</evidence>
<feature type="region of interest" description="Disordered" evidence="3">
    <location>
        <begin position="1"/>
        <end position="92"/>
    </location>
</feature>
<evidence type="ECO:0000256" key="3">
    <source>
        <dbReference type="SAM" id="MobiDB-lite"/>
    </source>
</evidence>
<dbReference type="GO" id="GO:0006355">
    <property type="term" value="P:regulation of DNA-templated transcription"/>
    <property type="evidence" value="ECO:0007669"/>
    <property type="project" value="InterPro"/>
</dbReference>
<protein>
    <recommendedName>
        <fullName evidence="7">DDT domain-containing protein</fullName>
    </recommendedName>
</protein>
<dbReference type="InterPro" id="IPR028942">
    <property type="entry name" value="WHIM1_dom"/>
</dbReference>
<dbReference type="PANTHER" id="PTHR14296:SF3">
    <property type="entry name" value="DIKAR, ISOFORM F"/>
    <property type="match status" value="1"/>
</dbReference>
<proteinExistence type="predicted"/>
<keyword evidence="2" id="KW-0539">Nucleus</keyword>
<dbReference type="EMBL" id="GGEC01039917">
    <property type="protein sequence ID" value="MBX20401.1"/>
    <property type="molecule type" value="Transcribed_RNA"/>
</dbReference>
<sequence>MSREDLSSPPTLQADGPKPGNDTASEQNEDSGTPTPVPAPTMNRRNRPSRACTIRAAARLQAAQQHSAMERKQKPKMEQQHHHHYQQVKEQCSGGSSTIVTPLVGMPSEPAQWPRWNLRSTWELASILNFLHVFRRLLNIQVEFSAEEFETALIAPNDTLGDIHMPLLKAIPPVTRMALTRDTWITVLCRKLRGWWHWVADGELPIVASRGVEIEVYKTLDPRVRVVILKALCDIRVEQEDIRNYIDNSLKHGIQLSLFRKECIGGDSQGISYWYEDDPINGYRLYREIRKVEAKKAKAKGSQILPSTTYHWETVATNYEEFQDVSEKLFTSKNRTEASLGKKLKDDMLPEIEKVHKRKERLLKKQHRQALLLNNLLVMDGLAAGRSLRDRKPVTYTFDDYDRSINEAIKITKYNILMPFGYFFFS</sequence>
<accession>A0A2P2LR00</accession>
<name>A0A2P2LR00_RHIMU</name>